<dbReference type="EMBL" id="JBJKFK010000967">
    <property type="protein sequence ID" value="KAL3314539.1"/>
    <property type="molecule type" value="Genomic_DNA"/>
</dbReference>
<reference evidence="1 2" key="1">
    <citation type="submission" date="2024-11" db="EMBL/GenBank/DDBJ databases">
        <title>Adaptive evolution of stress response genes in parasites aligns with host niche diversity.</title>
        <authorList>
            <person name="Hahn C."/>
            <person name="Resl P."/>
        </authorList>
    </citation>
    <scope>NUCLEOTIDE SEQUENCE [LARGE SCALE GENOMIC DNA]</scope>
    <source>
        <strain evidence="1">EGGRZ-B1_66</strain>
        <tissue evidence="1">Body</tissue>
    </source>
</reference>
<evidence type="ECO:0000313" key="2">
    <source>
        <dbReference type="Proteomes" id="UP001626550"/>
    </source>
</evidence>
<comment type="caution">
    <text evidence="1">The sequence shown here is derived from an EMBL/GenBank/DDBJ whole genome shotgun (WGS) entry which is preliminary data.</text>
</comment>
<keyword evidence="2" id="KW-1185">Reference proteome</keyword>
<accession>A0ABD2Q4L6</accession>
<protein>
    <submittedName>
        <fullName evidence="1">Uncharacterized protein</fullName>
    </submittedName>
</protein>
<evidence type="ECO:0000313" key="1">
    <source>
        <dbReference type="EMBL" id="KAL3314539.1"/>
    </source>
</evidence>
<dbReference type="AlphaFoldDB" id="A0ABD2Q4L6"/>
<name>A0ABD2Q4L6_9PLAT</name>
<dbReference type="Proteomes" id="UP001626550">
    <property type="component" value="Unassembled WGS sequence"/>
</dbReference>
<gene>
    <name evidence="1" type="ORF">Ciccas_006836</name>
</gene>
<sequence length="73" mass="8160">MNIPLAPGAIKDIMNEKAGVINNLLYRLYIALENKQRSNLTATAMKIMNPPGPAHLSEFEMVVHQDASLQYYS</sequence>
<proteinExistence type="predicted"/>
<organism evidence="1 2">
    <name type="scientific">Cichlidogyrus casuarinus</name>
    <dbReference type="NCBI Taxonomy" id="1844966"/>
    <lineage>
        <taxon>Eukaryota</taxon>
        <taxon>Metazoa</taxon>
        <taxon>Spiralia</taxon>
        <taxon>Lophotrochozoa</taxon>
        <taxon>Platyhelminthes</taxon>
        <taxon>Monogenea</taxon>
        <taxon>Monopisthocotylea</taxon>
        <taxon>Dactylogyridea</taxon>
        <taxon>Ancyrocephalidae</taxon>
        <taxon>Cichlidogyrus</taxon>
    </lineage>
</organism>